<accession>A0A524RQP5</accession>
<dbReference type="InterPro" id="IPR014710">
    <property type="entry name" value="RmlC-like_jellyroll"/>
</dbReference>
<dbReference type="InterPro" id="IPR011051">
    <property type="entry name" value="RmlC_Cupin_sf"/>
</dbReference>
<reference evidence="1 2" key="1">
    <citation type="journal article" date="2019" name="mSystems">
        <title>Life at home and on the roam: Genomic adaptions reflect the dual lifestyle of an intracellular, facultative symbiont.</title>
        <authorList>
            <person name="Burgsdorf I."/>
        </authorList>
    </citation>
    <scope>NUCLEOTIDE SEQUENCE [LARGE SCALE GENOMIC DNA]</scope>
    <source>
        <strain evidence="1">277cV</strain>
    </source>
</reference>
<gene>
    <name evidence="1" type="ORF">ERJ67_01580</name>
</gene>
<evidence type="ECO:0000313" key="2">
    <source>
        <dbReference type="Proteomes" id="UP000317990"/>
    </source>
</evidence>
<dbReference type="SUPFAM" id="SSF51182">
    <property type="entry name" value="RmlC-like cupins"/>
    <property type="match status" value="1"/>
</dbReference>
<dbReference type="Gene3D" id="2.60.120.10">
    <property type="entry name" value="Jelly Rolls"/>
    <property type="match status" value="1"/>
</dbReference>
<organism evidence="1 2">
    <name type="scientific">Aphanocapsa feldmannii 277cV</name>
    <dbReference type="NCBI Taxonomy" id="2507553"/>
    <lineage>
        <taxon>Bacteria</taxon>
        <taxon>Bacillati</taxon>
        <taxon>Cyanobacteriota</taxon>
        <taxon>Cyanophyceae</taxon>
        <taxon>Oscillatoriophycideae</taxon>
        <taxon>Chroococcales</taxon>
        <taxon>Microcystaceae</taxon>
        <taxon>Aphanocapsa</taxon>
    </lineage>
</organism>
<dbReference type="Proteomes" id="UP000317990">
    <property type="component" value="Unassembled WGS sequence"/>
</dbReference>
<evidence type="ECO:0008006" key="3">
    <source>
        <dbReference type="Google" id="ProtNLM"/>
    </source>
</evidence>
<comment type="caution">
    <text evidence="1">The sequence shown here is derived from an EMBL/GenBank/DDBJ whole genome shotgun (WGS) entry which is preliminary data.</text>
</comment>
<name>A0A524RQP5_9CHRO</name>
<sequence length="56" mass="6362">MLRFAGCPCERSLRWDDPTIGMAWPRERIEGARLLLSGKDAMAPRLGDLSEEALFR</sequence>
<dbReference type="AlphaFoldDB" id="A0A524RQP5"/>
<protein>
    <recommendedName>
        <fullName evidence="3">dTDP-4-dehydrorhamnose 3,5-epimerase</fullName>
    </recommendedName>
</protein>
<proteinExistence type="predicted"/>
<dbReference type="EMBL" id="SRMO01000028">
    <property type="protein sequence ID" value="TGG94819.1"/>
    <property type="molecule type" value="Genomic_DNA"/>
</dbReference>
<evidence type="ECO:0000313" key="1">
    <source>
        <dbReference type="EMBL" id="TGG94819.1"/>
    </source>
</evidence>